<name>A0A7C4U7X4_UNCW3</name>
<organism evidence="3">
    <name type="scientific">candidate division WOR-3 bacterium</name>
    <dbReference type="NCBI Taxonomy" id="2052148"/>
    <lineage>
        <taxon>Bacteria</taxon>
        <taxon>Bacteria division WOR-3</taxon>
    </lineage>
</organism>
<evidence type="ECO:0000256" key="1">
    <source>
        <dbReference type="ARBA" id="ARBA00022737"/>
    </source>
</evidence>
<dbReference type="InterPro" id="IPR001258">
    <property type="entry name" value="NHL_repeat"/>
</dbReference>
<dbReference type="Gene3D" id="2.120.10.30">
    <property type="entry name" value="TolB, C-terminal domain"/>
    <property type="match status" value="2"/>
</dbReference>
<dbReference type="PROSITE" id="PS51125">
    <property type="entry name" value="NHL"/>
    <property type="match status" value="2"/>
</dbReference>
<reference evidence="3" key="1">
    <citation type="journal article" date="2020" name="mSystems">
        <title>Genome- and Community-Level Interaction Insights into Carbon Utilization and Element Cycling Functions of Hydrothermarchaeota in Hydrothermal Sediment.</title>
        <authorList>
            <person name="Zhou Z."/>
            <person name="Liu Y."/>
            <person name="Xu W."/>
            <person name="Pan J."/>
            <person name="Luo Z.H."/>
            <person name="Li M."/>
        </authorList>
    </citation>
    <scope>NUCLEOTIDE SEQUENCE [LARGE SCALE GENOMIC DNA]</scope>
    <source>
        <strain evidence="3">SpSt-780</strain>
    </source>
</reference>
<evidence type="ECO:0000256" key="2">
    <source>
        <dbReference type="PROSITE-ProRule" id="PRU00504"/>
    </source>
</evidence>
<dbReference type="InterPro" id="IPR050952">
    <property type="entry name" value="TRIM-NHL_E3_ligases"/>
</dbReference>
<comment type="caution">
    <text evidence="3">The sequence shown here is derived from an EMBL/GenBank/DDBJ whole genome shotgun (WGS) entry which is preliminary data.</text>
</comment>
<dbReference type="AlphaFoldDB" id="A0A7C4U7X4"/>
<dbReference type="PANTHER" id="PTHR24104:SF25">
    <property type="entry name" value="PROTEIN LIN-41"/>
    <property type="match status" value="1"/>
</dbReference>
<sequence length="262" mass="30405">MMLILIIHLSFEIMKVYEHPKNISSVSMDIDKNGNIYILDEDKDIVLRYGRNMEFLAQFGGFGMEDGRLNNPEDISVNNYVYILDRGNKRIVKYDLDGNFLISFGEFDDPVSISQDVYGDLYVVDRGKNKVKVYNKEGENLYEFGEFGWGEGFFNNLEGIAVDENGNIYVSENGNHRIQVLTNKGRFIRCIGEDILKSPKRIRYWKGFIFCIDGATLYIFDEEGEYIFKLEKEIKDIGVDNSGNIYLLENGKIEMMRLKYDE</sequence>
<feature type="repeat" description="NHL" evidence="2">
    <location>
        <begin position="141"/>
        <end position="184"/>
    </location>
</feature>
<dbReference type="GO" id="GO:0008270">
    <property type="term" value="F:zinc ion binding"/>
    <property type="evidence" value="ECO:0007669"/>
    <property type="project" value="UniProtKB-KW"/>
</dbReference>
<keyword evidence="1" id="KW-0677">Repeat</keyword>
<evidence type="ECO:0008006" key="4">
    <source>
        <dbReference type="Google" id="ProtNLM"/>
    </source>
</evidence>
<evidence type="ECO:0000313" key="3">
    <source>
        <dbReference type="EMBL" id="HGW92277.1"/>
    </source>
</evidence>
<gene>
    <name evidence="3" type="ORF">ENV67_07045</name>
</gene>
<dbReference type="InterPro" id="IPR011042">
    <property type="entry name" value="6-blade_b-propeller_TolB-like"/>
</dbReference>
<protein>
    <recommendedName>
        <fullName evidence="4">6-bladed beta-propeller</fullName>
    </recommendedName>
</protein>
<dbReference type="PANTHER" id="PTHR24104">
    <property type="entry name" value="E3 UBIQUITIN-PROTEIN LIGASE NHLRC1-RELATED"/>
    <property type="match status" value="1"/>
</dbReference>
<feature type="repeat" description="NHL" evidence="2">
    <location>
        <begin position="56"/>
        <end position="97"/>
    </location>
</feature>
<dbReference type="Pfam" id="PF01436">
    <property type="entry name" value="NHL"/>
    <property type="match status" value="1"/>
</dbReference>
<dbReference type="EMBL" id="DTHG01000087">
    <property type="protein sequence ID" value="HGW92277.1"/>
    <property type="molecule type" value="Genomic_DNA"/>
</dbReference>
<proteinExistence type="predicted"/>
<dbReference type="SUPFAM" id="SSF101898">
    <property type="entry name" value="NHL repeat"/>
    <property type="match status" value="1"/>
</dbReference>
<dbReference type="CDD" id="cd05819">
    <property type="entry name" value="NHL"/>
    <property type="match status" value="1"/>
</dbReference>
<accession>A0A7C4U7X4</accession>